<dbReference type="Gene3D" id="3.40.47.10">
    <property type="match status" value="1"/>
</dbReference>
<feature type="non-terminal residue" evidence="2">
    <location>
        <position position="1"/>
    </location>
</feature>
<dbReference type="EMBL" id="BLLF01000904">
    <property type="protein sequence ID" value="GFH15810.1"/>
    <property type="molecule type" value="Genomic_DNA"/>
</dbReference>
<protein>
    <submittedName>
        <fullName evidence="2">Erythronolide synthase, modules 3 and 4</fullName>
    </submittedName>
</protein>
<reference evidence="2 3" key="1">
    <citation type="submission" date="2020-02" db="EMBL/GenBank/DDBJ databases">
        <title>Draft genome sequence of Haematococcus lacustris strain NIES-144.</title>
        <authorList>
            <person name="Morimoto D."/>
            <person name="Nakagawa S."/>
            <person name="Yoshida T."/>
            <person name="Sawayama S."/>
        </authorList>
    </citation>
    <scope>NUCLEOTIDE SEQUENCE [LARGE SCALE GENOMIC DNA]</scope>
    <source>
        <strain evidence="2 3">NIES-144</strain>
    </source>
</reference>
<feature type="domain" description="Beta-ketoacyl synthase C-terminal" evidence="1">
    <location>
        <begin position="3"/>
        <end position="38"/>
    </location>
</feature>
<keyword evidence="3" id="KW-1185">Reference proteome</keyword>
<name>A0A699Z2H6_HAELA</name>
<evidence type="ECO:0000259" key="1">
    <source>
        <dbReference type="Pfam" id="PF02801"/>
    </source>
</evidence>
<gene>
    <name evidence="2" type="ORF">HaLaN_12115</name>
</gene>
<dbReference type="Proteomes" id="UP000485058">
    <property type="component" value="Unassembled WGS sequence"/>
</dbReference>
<evidence type="ECO:0000313" key="2">
    <source>
        <dbReference type="EMBL" id="GFH15810.1"/>
    </source>
</evidence>
<dbReference type="GO" id="GO:0016746">
    <property type="term" value="F:acyltransferase activity"/>
    <property type="evidence" value="ECO:0007669"/>
    <property type="project" value="InterPro"/>
</dbReference>
<dbReference type="SUPFAM" id="SSF53901">
    <property type="entry name" value="Thiolase-like"/>
    <property type="match status" value="1"/>
</dbReference>
<dbReference type="Pfam" id="PF02801">
    <property type="entry name" value="Ketoacyl-synt_C"/>
    <property type="match status" value="1"/>
</dbReference>
<organism evidence="2 3">
    <name type="scientific">Haematococcus lacustris</name>
    <name type="common">Green alga</name>
    <name type="synonym">Haematococcus pluvialis</name>
    <dbReference type="NCBI Taxonomy" id="44745"/>
    <lineage>
        <taxon>Eukaryota</taxon>
        <taxon>Viridiplantae</taxon>
        <taxon>Chlorophyta</taxon>
        <taxon>core chlorophytes</taxon>
        <taxon>Chlorophyceae</taxon>
        <taxon>CS clade</taxon>
        <taxon>Chlamydomonadales</taxon>
        <taxon>Haematococcaceae</taxon>
        <taxon>Haematococcus</taxon>
    </lineage>
</organism>
<proteinExistence type="predicted"/>
<dbReference type="AlphaFoldDB" id="A0A699Z2H6"/>
<comment type="caution">
    <text evidence="2">The sequence shown here is derived from an EMBL/GenBank/DDBJ whole genome shotgun (WGS) entry which is preliminary data.</text>
</comment>
<dbReference type="InterPro" id="IPR016039">
    <property type="entry name" value="Thiolase-like"/>
</dbReference>
<dbReference type="InterPro" id="IPR014031">
    <property type="entry name" value="Ketoacyl_synth_C"/>
</dbReference>
<sequence length="56" mass="5597">LLAAKSCVGHAEPASGLLGLQAAVQQLGAQSALPVMHLRSLNPHVADAVTAAPMGR</sequence>
<evidence type="ECO:0000313" key="3">
    <source>
        <dbReference type="Proteomes" id="UP000485058"/>
    </source>
</evidence>
<accession>A0A699Z2H6</accession>
<feature type="non-terminal residue" evidence="2">
    <location>
        <position position="56"/>
    </location>
</feature>